<accession>A0ABV2P9A3</accession>
<protein>
    <submittedName>
        <fullName evidence="2">Uncharacterized protein</fullName>
    </submittedName>
</protein>
<name>A0ABV2P9A3_9MICC</name>
<dbReference type="Proteomes" id="UP001549307">
    <property type="component" value="Unassembled WGS sequence"/>
</dbReference>
<evidence type="ECO:0000313" key="3">
    <source>
        <dbReference type="Proteomes" id="UP001549307"/>
    </source>
</evidence>
<organism evidence="2 3">
    <name type="scientific">Arthrobacter bambusae</name>
    <dbReference type="NCBI Taxonomy" id="1338426"/>
    <lineage>
        <taxon>Bacteria</taxon>
        <taxon>Bacillati</taxon>
        <taxon>Actinomycetota</taxon>
        <taxon>Actinomycetes</taxon>
        <taxon>Micrococcales</taxon>
        <taxon>Micrococcaceae</taxon>
        <taxon>Arthrobacter</taxon>
    </lineage>
</organism>
<feature type="region of interest" description="Disordered" evidence="1">
    <location>
        <begin position="19"/>
        <end position="54"/>
    </location>
</feature>
<proteinExistence type="predicted"/>
<keyword evidence="3" id="KW-1185">Reference proteome</keyword>
<sequence length="71" mass="7739">MSFPLFHDPLQGTVAVDAPVRDPQVRRQARPTSPPARPATHGSVPNRSARQREVAKVAEDLQALMARSGKL</sequence>
<gene>
    <name evidence="2" type="ORF">ABIE37_003154</name>
</gene>
<dbReference type="GeneID" id="92754082"/>
<reference evidence="2 3" key="1">
    <citation type="submission" date="2024-06" db="EMBL/GenBank/DDBJ databases">
        <title>Sorghum-associated microbial communities from plants grown in Nebraska, USA.</title>
        <authorList>
            <person name="Schachtman D."/>
        </authorList>
    </citation>
    <scope>NUCLEOTIDE SEQUENCE [LARGE SCALE GENOMIC DNA]</scope>
    <source>
        <strain evidence="2 3">3552</strain>
    </source>
</reference>
<comment type="caution">
    <text evidence="2">The sequence shown here is derived from an EMBL/GenBank/DDBJ whole genome shotgun (WGS) entry which is preliminary data.</text>
</comment>
<evidence type="ECO:0000256" key="1">
    <source>
        <dbReference type="SAM" id="MobiDB-lite"/>
    </source>
</evidence>
<evidence type="ECO:0000313" key="2">
    <source>
        <dbReference type="EMBL" id="MET4541359.1"/>
    </source>
</evidence>
<dbReference type="RefSeq" id="WP_354231074.1">
    <property type="nucleotide sequence ID" value="NZ_JBEPSN010000008.1"/>
</dbReference>
<dbReference type="EMBL" id="JBEPSN010000008">
    <property type="protein sequence ID" value="MET4541359.1"/>
    <property type="molecule type" value="Genomic_DNA"/>
</dbReference>